<dbReference type="GO" id="GO:0006417">
    <property type="term" value="P:regulation of translation"/>
    <property type="evidence" value="ECO:0007669"/>
    <property type="project" value="TreeGrafter"/>
</dbReference>
<keyword evidence="6" id="KW-1185">Reference proteome</keyword>
<dbReference type="Pfam" id="PF08144">
    <property type="entry name" value="CPL"/>
    <property type="match status" value="1"/>
</dbReference>
<dbReference type="InterPro" id="IPR040059">
    <property type="entry name" value="PUM3"/>
</dbReference>
<feature type="region of interest" description="Disordered" evidence="3">
    <location>
        <begin position="1"/>
        <end position="46"/>
    </location>
</feature>
<dbReference type="InterPro" id="IPR012959">
    <property type="entry name" value="CPL_dom"/>
</dbReference>
<keyword evidence="2" id="KW-0694">RNA-binding</keyword>
<name>A0A397UUC7_9GLOM</name>
<evidence type="ECO:0000259" key="4">
    <source>
        <dbReference type="PROSITE" id="PS50303"/>
    </source>
</evidence>
<evidence type="ECO:0000256" key="2">
    <source>
        <dbReference type="ARBA" id="ARBA00022884"/>
    </source>
</evidence>
<dbReference type="PANTHER" id="PTHR13389">
    <property type="entry name" value="PUMILIO HOMOLOG 3"/>
    <property type="match status" value="1"/>
</dbReference>
<dbReference type="InterPro" id="IPR001313">
    <property type="entry name" value="Pumilio_RNA-bd_rpt"/>
</dbReference>
<dbReference type="EMBL" id="QKWP01000926">
    <property type="protein sequence ID" value="RIB13412.1"/>
    <property type="molecule type" value="Genomic_DNA"/>
</dbReference>
<dbReference type="AlphaFoldDB" id="A0A397UUC7"/>
<protein>
    <submittedName>
        <fullName evidence="5">Armadillo-type protein</fullName>
    </submittedName>
</protein>
<evidence type="ECO:0000313" key="5">
    <source>
        <dbReference type="EMBL" id="RIB13412.1"/>
    </source>
</evidence>
<dbReference type="InterPro" id="IPR016024">
    <property type="entry name" value="ARM-type_fold"/>
</dbReference>
<sequence>MNKKQPKNSVAKKLHRSTNTLSNDKKVLVSNKNISKKSANKNVKKEIIKRETEEAENNEIFTLLKNSEEVSNNEQDIISNKNSDKVEEKSPSISRKRKRSDAGHIKATFDDRNHINSKLDPGHRLNIKKRWEIARRKNLSSEERNKSVTSLFELVHGNVPTLLFKNDTSRVIETCLKYGSKEQRNIIASEMEGRLLEASKNKYAKYIVCKLMKFCPEYRNKILTEFKGQVKKLFLHTEARIVLLEVYELSNAMQRSSLLEEFYGPEFTLFKRTENLNIKDLISENPSNKDKILKNLFQAIQYIINKQESFNYIIMHRILLEYFTYADEPKLKKVIEIICEHIPLFLHTWEGSQVAMLCFSYGTVKERKVMLKSIKEFIAKICKEEYGYLVLLRAFDVVDDTVSVTKYIIDQMVKPSVFKTIMQDKFGHRIVLYLLTGRARSKIYLGFDTFQLLEKGDEIRAKTSKKDPAVRTNELRKAISPALINYAKENTAEMLSNTYMTQIFCETLLCGEATIEEKRSILENIPALIGDTSNKNNIMLTYANRFLKILVQGQYQRLDNGQYKDKQDKQVELHFAPLLFKSIKNDIIFYACNASASFVILALLQDKETGSEVRKVLMNNLPEIEQAAAKDIKSGSRFILKNLGHNVKSLIKTSNDKSNVETKLNKRKRENK</sequence>
<evidence type="ECO:0000256" key="3">
    <source>
        <dbReference type="SAM" id="MobiDB-lite"/>
    </source>
</evidence>
<dbReference type="PROSITE" id="PS50303">
    <property type="entry name" value="PUM_HD"/>
    <property type="match status" value="1"/>
</dbReference>
<dbReference type="STRING" id="44941.A0A397UUC7"/>
<dbReference type="SMART" id="SM00025">
    <property type="entry name" value="Pumilio"/>
    <property type="match status" value="6"/>
</dbReference>
<dbReference type="PANTHER" id="PTHR13389:SF0">
    <property type="entry name" value="PUMILIO HOMOLOG 3"/>
    <property type="match status" value="1"/>
</dbReference>
<evidence type="ECO:0000313" key="6">
    <source>
        <dbReference type="Proteomes" id="UP000266673"/>
    </source>
</evidence>
<reference evidence="5 6" key="1">
    <citation type="submission" date="2018-06" db="EMBL/GenBank/DDBJ databases">
        <title>Comparative genomics reveals the genomic features of Rhizophagus irregularis, R. cerebriforme, R. diaphanum and Gigaspora rosea, and their symbiotic lifestyle signature.</title>
        <authorList>
            <person name="Morin E."/>
            <person name="San Clemente H."/>
            <person name="Chen E.C.H."/>
            <person name="De La Providencia I."/>
            <person name="Hainaut M."/>
            <person name="Kuo A."/>
            <person name="Kohler A."/>
            <person name="Murat C."/>
            <person name="Tang N."/>
            <person name="Roy S."/>
            <person name="Loubradou J."/>
            <person name="Henrissat B."/>
            <person name="Grigoriev I.V."/>
            <person name="Corradi N."/>
            <person name="Roux C."/>
            <person name="Martin F.M."/>
        </authorList>
    </citation>
    <scope>NUCLEOTIDE SEQUENCE [LARGE SCALE GENOMIC DNA]</scope>
    <source>
        <strain evidence="5 6">DAOM 194757</strain>
    </source>
</reference>
<dbReference type="InterPro" id="IPR033133">
    <property type="entry name" value="PUM-HD"/>
</dbReference>
<dbReference type="Proteomes" id="UP000266673">
    <property type="component" value="Unassembled WGS sequence"/>
</dbReference>
<dbReference type="OrthoDB" id="497380at2759"/>
<proteinExistence type="predicted"/>
<dbReference type="Gene3D" id="1.25.10.10">
    <property type="entry name" value="Leucine-rich Repeat Variant"/>
    <property type="match status" value="2"/>
</dbReference>
<feature type="region of interest" description="Disordered" evidence="3">
    <location>
        <begin position="71"/>
        <end position="102"/>
    </location>
</feature>
<organism evidence="5 6">
    <name type="scientific">Gigaspora rosea</name>
    <dbReference type="NCBI Taxonomy" id="44941"/>
    <lineage>
        <taxon>Eukaryota</taxon>
        <taxon>Fungi</taxon>
        <taxon>Fungi incertae sedis</taxon>
        <taxon>Mucoromycota</taxon>
        <taxon>Glomeromycotina</taxon>
        <taxon>Glomeromycetes</taxon>
        <taxon>Diversisporales</taxon>
        <taxon>Gigasporaceae</taxon>
        <taxon>Gigaspora</taxon>
    </lineage>
</organism>
<evidence type="ECO:0000256" key="1">
    <source>
        <dbReference type="ARBA" id="ARBA00022737"/>
    </source>
</evidence>
<feature type="domain" description="PUM-HD" evidence="4">
    <location>
        <begin position="128"/>
        <end position="487"/>
    </location>
</feature>
<dbReference type="GO" id="GO:0005730">
    <property type="term" value="C:nucleolus"/>
    <property type="evidence" value="ECO:0007669"/>
    <property type="project" value="TreeGrafter"/>
</dbReference>
<keyword evidence="1" id="KW-0677">Repeat</keyword>
<dbReference type="SUPFAM" id="SSF48371">
    <property type="entry name" value="ARM repeat"/>
    <property type="match status" value="1"/>
</dbReference>
<gene>
    <name evidence="5" type="ORF">C2G38_2041006</name>
</gene>
<feature type="compositionally biased region" description="Basic residues" evidence="3">
    <location>
        <begin position="1"/>
        <end position="16"/>
    </location>
</feature>
<dbReference type="InterPro" id="IPR011989">
    <property type="entry name" value="ARM-like"/>
</dbReference>
<feature type="compositionally biased region" description="Polar residues" evidence="3">
    <location>
        <begin position="71"/>
        <end position="81"/>
    </location>
</feature>
<dbReference type="GO" id="GO:0003729">
    <property type="term" value="F:mRNA binding"/>
    <property type="evidence" value="ECO:0007669"/>
    <property type="project" value="TreeGrafter"/>
</dbReference>
<comment type="caution">
    <text evidence="5">The sequence shown here is derived from an EMBL/GenBank/DDBJ whole genome shotgun (WGS) entry which is preliminary data.</text>
</comment>
<accession>A0A397UUC7</accession>